<dbReference type="Proteomes" id="UP000276991">
    <property type="component" value="Unassembled WGS sequence"/>
</dbReference>
<evidence type="ECO:0000313" key="2">
    <source>
        <dbReference type="Proteomes" id="UP000276991"/>
    </source>
</evidence>
<dbReference type="OrthoDB" id="5873130at2759"/>
<dbReference type="AlphaFoldDB" id="A0A498SUK1"/>
<reference evidence="1 2" key="1">
    <citation type="submission" date="2018-08" db="EMBL/GenBank/DDBJ databases">
        <authorList>
            <person name="Laetsch R D."/>
            <person name="Stevens L."/>
            <person name="Kumar S."/>
            <person name="Blaxter L. M."/>
        </authorList>
    </citation>
    <scope>NUCLEOTIDE SEQUENCE [LARGE SCALE GENOMIC DNA]</scope>
</reference>
<dbReference type="STRING" id="6277.A0A498SUK1"/>
<sequence length="104" mass="12101">MITGSGYINEVHNQNAIPINPIYAVDANNGPDIERFWKIEFIGIQEQPNAEDNEKALGQFKESISKHNGRYQTEKEVLHQYDKTIWDQLQSDIIEEVKPEMDQR</sequence>
<protein>
    <submittedName>
        <fullName evidence="1">Uncharacterized protein</fullName>
    </submittedName>
</protein>
<proteinExistence type="predicted"/>
<accession>A0A498SUK1</accession>
<evidence type="ECO:0000313" key="1">
    <source>
        <dbReference type="EMBL" id="VBB35577.1"/>
    </source>
</evidence>
<gene>
    <name evidence="1" type="ORF">NAV_LOCUS10368</name>
</gene>
<dbReference type="EMBL" id="UPTC01006600">
    <property type="protein sequence ID" value="VBB35577.1"/>
    <property type="molecule type" value="Genomic_DNA"/>
</dbReference>
<organism evidence="1 2">
    <name type="scientific">Acanthocheilonema viteae</name>
    <name type="common">Filarial nematode worm</name>
    <name type="synonym">Dipetalonema viteae</name>
    <dbReference type="NCBI Taxonomy" id="6277"/>
    <lineage>
        <taxon>Eukaryota</taxon>
        <taxon>Metazoa</taxon>
        <taxon>Ecdysozoa</taxon>
        <taxon>Nematoda</taxon>
        <taxon>Chromadorea</taxon>
        <taxon>Rhabditida</taxon>
        <taxon>Spirurina</taxon>
        <taxon>Spiruromorpha</taxon>
        <taxon>Filarioidea</taxon>
        <taxon>Onchocercidae</taxon>
        <taxon>Acanthocheilonema</taxon>
    </lineage>
</organism>
<name>A0A498SUK1_ACAVI</name>
<feature type="non-terminal residue" evidence="1">
    <location>
        <position position="104"/>
    </location>
</feature>
<keyword evidence="2" id="KW-1185">Reference proteome</keyword>